<name>A0A562KMU2_SPHWJ</name>
<evidence type="ECO:0000313" key="3">
    <source>
        <dbReference type="Proteomes" id="UP000316624"/>
    </source>
</evidence>
<proteinExistence type="predicted"/>
<dbReference type="Proteomes" id="UP000316624">
    <property type="component" value="Unassembled WGS sequence"/>
</dbReference>
<keyword evidence="3" id="KW-1185">Reference proteome</keyword>
<dbReference type="Pfam" id="PF19802">
    <property type="entry name" value="DUF6285"/>
    <property type="match status" value="1"/>
</dbReference>
<dbReference type="EMBL" id="VLKK01000002">
    <property type="protein sequence ID" value="TWH96657.1"/>
    <property type="molecule type" value="Genomic_DNA"/>
</dbReference>
<accession>A0A562KMU2</accession>
<comment type="caution">
    <text evidence="2">The sequence shown here is derived from an EMBL/GenBank/DDBJ whole genome shotgun (WGS) entry which is preliminary data.</text>
</comment>
<evidence type="ECO:0000259" key="1">
    <source>
        <dbReference type="Pfam" id="PF19802"/>
    </source>
</evidence>
<gene>
    <name evidence="2" type="ORF">IQ35_00588</name>
</gene>
<evidence type="ECO:0000313" key="2">
    <source>
        <dbReference type="EMBL" id="TWH96657.1"/>
    </source>
</evidence>
<feature type="domain" description="DUF6285" evidence="1">
    <location>
        <begin position="24"/>
        <end position="114"/>
    </location>
</feature>
<dbReference type="AlphaFoldDB" id="A0A562KMU2"/>
<dbReference type="RefSeq" id="WP_021246009.1">
    <property type="nucleotide sequence ID" value="NZ_JACIIY010000009.1"/>
</dbReference>
<dbReference type="InterPro" id="IPR046252">
    <property type="entry name" value="DUF6285"/>
</dbReference>
<organism evidence="2 3">
    <name type="scientific">Sphingobium wenxiniae (strain DSM 21828 / CGMCC 1.7748 / JZ-1)</name>
    <dbReference type="NCBI Taxonomy" id="595605"/>
    <lineage>
        <taxon>Bacteria</taxon>
        <taxon>Pseudomonadati</taxon>
        <taxon>Pseudomonadota</taxon>
        <taxon>Alphaproteobacteria</taxon>
        <taxon>Sphingomonadales</taxon>
        <taxon>Sphingomonadaceae</taxon>
        <taxon>Sphingobium</taxon>
    </lineage>
</organism>
<reference evidence="2 3" key="1">
    <citation type="journal article" date="2015" name="Stand. Genomic Sci.">
        <title>Genomic Encyclopedia of Bacterial and Archaeal Type Strains, Phase III: the genomes of soil and plant-associated and newly described type strains.</title>
        <authorList>
            <person name="Whitman W.B."/>
            <person name="Woyke T."/>
            <person name="Klenk H.P."/>
            <person name="Zhou Y."/>
            <person name="Lilburn T.G."/>
            <person name="Beck B.J."/>
            <person name="De Vos P."/>
            <person name="Vandamme P."/>
            <person name="Eisen J.A."/>
            <person name="Garrity G."/>
            <person name="Hugenholtz P."/>
            <person name="Kyrpides N.C."/>
        </authorList>
    </citation>
    <scope>NUCLEOTIDE SEQUENCE [LARGE SCALE GENOMIC DNA]</scope>
    <source>
        <strain evidence="2 3">CGMCC 1.7748</strain>
    </source>
</reference>
<sequence length="128" mass="13611">MHDRPDPCEILTAAAAFLRRELIPALPPELSFKTRILANALDLVARQTAADGAAADGTHARLAGLLGREGSEEELAADLARRIEEGAIALTDPALIDHLWTTTLAKLAVDQPNYASYRAETGAAGLQE</sequence>
<protein>
    <recommendedName>
        <fullName evidence="1">DUF6285 domain-containing protein</fullName>
    </recommendedName>
</protein>